<keyword evidence="5" id="KW-1185">Reference proteome</keyword>
<comment type="caution">
    <text evidence="4">The sequence shown here is derived from an EMBL/GenBank/DDBJ whole genome shotgun (WGS) entry which is preliminary data.</text>
</comment>
<dbReference type="CDD" id="cd12148">
    <property type="entry name" value="fungal_TF_MHR"/>
    <property type="match status" value="1"/>
</dbReference>
<keyword evidence="2" id="KW-0539">Nucleus</keyword>
<gene>
    <name evidence="4" type="ORF">LTR24_007311</name>
</gene>
<feature type="region of interest" description="Disordered" evidence="3">
    <location>
        <begin position="18"/>
        <end position="53"/>
    </location>
</feature>
<evidence type="ECO:0000313" key="4">
    <source>
        <dbReference type="EMBL" id="KAK5084973.1"/>
    </source>
</evidence>
<protein>
    <submittedName>
        <fullName evidence="4">Uncharacterized protein</fullName>
    </submittedName>
</protein>
<dbReference type="PANTHER" id="PTHR37534:SF49">
    <property type="entry name" value="LYSINE BIOSYNTHESIS REGULATORY PROTEIN LYS14"/>
    <property type="match status" value="1"/>
</dbReference>
<comment type="subcellular location">
    <subcellularLocation>
        <location evidence="1">Nucleus</location>
    </subcellularLocation>
</comment>
<evidence type="ECO:0000256" key="3">
    <source>
        <dbReference type="SAM" id="MobiDB-lite"/>
    </source>
</evidence>
<sequence length="575" mass="64169">MQDVTTAGSFIWDRVASPATSSGGSATDDLGPFATLLTDEDRERKAEGSTPGTFNVIVNPESFQNLTEYSPIDVDSKRIETPLRRGSIAASLASSFGRDSMIEAVALPDDPNIVILPKFEDLSRRSTKELKSPISPAASARPGIKLEEEEPQISLRDPEATTLRHFRDVVWKQLVPPEHGSDSSIVLLDEAAAQFPPLIRAMMAVGSLAMSQSDGSEPVDSLQYYSQTLPELHNSLRSEEDLASDGAFLTHFLLLIYEVATADVEHANIWLHHISTLLKITLLRRRILGGERFPFIVWWVCNLDVDALLTGPGLGDFVGHMLNNDLIPPPSFHLYPLGADGSSVVYPEERDCLPVVLQLSYEVTRQAIRLGLLARELRLDESFDAFDMQRRSMAIQVRQSRVSEIREGLQQLWASPSVQELGRTRLSVRPQRLFLHAWTLYRACVIYSHTSMWPGQWLDMSPDCETEINAASQHILQVSRAIIENDSNSSQFLVFPLFMVGLASTIGREKMLVIDLIKQMEQGCIVGGNTKATREALEAIYELQNQQFMHNGHSLDIDWFQVMIDKGRTVVNFGL</sequence>
<organism evidence="4 5">
    <name type="scientific">Lithohypha guttulata</name>
    <dbReference type="NCBI Taxonomy" id="1690604"/>
    <lineage>
        <taxon>Eukaryota</taxon>
        <taxon>Fungi</taxon>
        <taxon>Dikarya</taxon>
        <taxon>Ascomycota</taxon>
        <taxon>Pezizomycotina</taxon>
        <taxon>Eurotiomycetes</taxon>
        <taxon>Chaetothyriomycetidae</taxon>
        <taxon>Chaetothyriales</taxon>
        <taxon>Trichomeriaceae</taxon>
        <taxon>Lithohypha</taxon>
    </lineage>
</organism>
<feature type="compositionally biased region" description="Low complexity" evidence="3">
    <location>
        <begin position="18"/>
        <end position="27"/>
    </location>
</feature>
<dbReference type="InterPro" id="IPR021858">
    <property type="entry name" value="Fun_TF"/>
</dbReference>
<dbReference type="Proteomes" id="UP001345013">
    <property type="component" value="Unassembled WGS sequence"/>
</dbReference>
<accession>A0ABR0K376</accession>
<reference evidence="4 5" key="1">
    <citation type="submission" date="2023-08" db="EMBL/GenBank/DDBJ databases">
        <title>Black Yeasts Isolated from many extreme environments.</title>
        <authorList>
            <person name="Coleine C."/>
            <person name="Stajich J.E."/>
            <person name="Selbmann L."/>
        </authorList>
    </citation>
    <scope>NUCLEOTIDE SEQUENCE [LARGE SCALE GENOMIC DNA]</scope>
    <source>
        <strain evidence="4 5">CCFEE 5885</strain>
    </source>
</reference>
<evidence type="ECO:0000256" key="1">
    <source>
        <dbReference type="ARBA" id="ARBA00004123"/>
    </source>
</evidence>
<evidence type="ECO:0000256" key="2">
    <source>
        <dbReference type="ARBA" id="ARBA00023242"/>
    </source>
</evidence>
<proteinExistence type="predicted"/>
<dbReference type="Pfam" id="PF11951">
    <property type="entry name" value="Fungal_trans_2"/>
    <property type="match status" value="1"/>
</dbReference>
<evidence type="ECO:0000313" key="5">
    <source>
        <dbReference type="Proteomes" id="UP001345013"/>
    </source>
</evidence>
<name>A0ABR0K376_9EURO</name>
<dbReference type="EMBL" id="JAVRRG010000108">
    <property type="protein sequence ID" value="KAK5084973.1"/>
    <property type="molecule type" value="Genomic_DNA"/>
</dbReference>
<dbReference type="PANTHER" id="PTHR37534">
    <property type="entry name" value="TRANSCRIPTIONAL ACTIVATOR PROTEIN UGA3"/>
    <property type="match status" value="1"/>
</dbReference>